<dbReference type="GO" id="GO:0051879">
    <property type="term" value="F:Hsp90 protein binding"/>
    <property type="evidence" value="ECO:0007669"/>
    <property type="project" value="TreeGrafter"/>
</dbReference>
<feature type="domain" description="PPIase FKBP-type" evidence="5">
    <location>
        <begin position="1"/>
        <end position="42"/>
    </location>
</feature>
<evidence type="ECO:0000256" key="1">
    <source>
        <dbReference type="ARBA" id="ARBA00009648"/>
    </source>
</evidence>
<evidence type="ECO:0000259" key="5">
    <source>
        <dbReference type="PROSITE" id="PS50059"/>
    </source>
</evidence>
<dbReference type="Proteomes" id="UP000735302">
    <property type="component" value="Unassembled WGS sequence"/>
</dbReference>
<organism evidence="6 7">
    <name type="scientific">Plakobranchus ocellatus</name>
    <dbReference type="NCBI Taxonomy" id="259542"/>
    <lineage>
        <taxon>Eukaryota</taxon>
        <taxon>Metazoa</taxon>
        <taxon>Spiralia</taxon>
        <taxon>Lophotrochozoa</taxon>
        <taxon>Mollusca</taxon>
        <taxon>Gastropoda</taxon>
        <taxon>Heterobranchia</taxon>
        <taxon>Euthyneura</taxon>
        <taxon>Panpulmonata</taxon>
        <taxon>Sacoglossa</taxon>
        <taxon>Placobranchoidea</taxon>
        <taxon>Plakobranchidae</taxon>
        <taxon>Plakobranchus</taxon>
    </lineage>
</organism>
<keyword evidence="4" id="KW-0697">Rotamase</keyword>
<reference evidence="6 7" key="1">
    <citation type="journal article" date="2021" name="Elife">
        <title>Chloroplast acquisition without the gene transfer in kleptoplastic sea slugs, Plakobranchus ocellatus.</title>
        <authorList>
            <person name="Maeda T."/>
            <person name="Takahashi S."/>
            <person name="Yoshida T."/>
            <person name="Shimamura S."/>
            <person name="Takaki Y."/>
            <person name="Nagai Y."/>
            <person name="Toyoda A."/>
            <person name="Suzuki Y."/>
            <person name="Arimoto A."/>
            <person name="Ishii H."/>
            <person name="Satoh N."/>
            <person name="Nishiyama T."/>
            <person name="Hasebe M."/>
            <person name="Maruyama T."/>
            <person name="Minagawa J."/>
            <person name="Obokata J."/>
            <person name="Shigenobu S."/>
        </authorList>
    </citation>
    <scope>NUCLEOTIDE SEQUENCE [LARGE SCALE GENOMIC DNA]</scope>
</reference>
<dbReference type="Pfam" id="PF00254">
    <property type="entry name" value="FKBP_C"/>
    <property type="match status" value="1"/>
</dbReference>
<dbReference type="AlphaFoldDB" id="A0AAV4A2G9"/>
<dbReference type="SUPFAM" id="SSF54534">
    <property type="entry name" value="FKBP-like"/>
    <property type="match status" value="1"/>
</dbReference>
<dbReference type="PROSITE" id="PS50059">
    <property type="entry name" value="FKBP_PPIASE"/>
    <property type="match status" value="1"/>
</dbReference>
<protein>
    <recommendedName>
        <fullName evidence="4">peptidylprolyl isomerase</fullName>
        <ecNumber evidence="4">5.2.1.8</ecNumber>
    </recommendedName>
</protein>
<dbReference type="Gene3D" id="3.10.50.40">
    <property type="match status" value="1"/>
</dbReference>
<evidence type="ECO:0000313" key="6">
    <source>
        <dbReference type="EMBL" id="GFO01595.1"/>
    </source>
</evidence>
<dbReference type="InterPro" id="IPR001179">
    <property type="entry name" value="PPIase_FKBP_dom"/>
</dbReference>
<dbReference type="GO" id="GO:0007283">
    <property type="term" value="P:spermatogenesis"/>
    <property type="evidence" value="ECO:0007669"/>
    <property type="project" value="TreeGrafter"/>
</dbReference>
<keyword evidence="7" id="KW-1185">Reference proteome</keyword>
<dbReference type="EMBL" id="BLXT01003487">
    <property type="protein sequence ID" value="GFO01595.1"/>
    <property type="molecule type" value="Genomic_DNA"/>
</dbReference>
<keyword evidence="3" id="KW-0802">TPR repeat</keyword>
<proteinExistence type="inferred from homology"/>
<evidence type="ECO:0000256" key="3">
    <source>
        <dbReference type="ARBA" id="ARBA00022803"/>
    </source>
</evidence>
<gene>
    <name evidence="6" type="ORF">PoB_002810000</name>
</gene>
<dbReference type="GO" id="GO:0034587">
    <property type="term" value="P:piRNA processing"/>
    <property type="evidence" value="ECO:0007669"/>
    <property type="project" value="TreeGrafter"/>
</dbReference>
<accession>A0AAV4A2G9</accession>
<dbReference type="PANTHER" id="PTHR46674">
    <property type="entry name" value="INACTIVE PEPTIDYL-PROLYL CIS-TRANS ISOMERASE FKBP6"/>
    <property type="match status" value="1"/>
</dbReference>
<comment type="catalytic activity">
    <reaction evidence="4">
        <text>[protein]-peptidylproline (omega=180) = [protein]-peptidylproline (omega=0)</text>
        <dbReference type="Rhea" id="RHEA:16237"/>
        <dbReference type="Rhea" id="RHEA-COMP:10747"/>
        <dbReference type="Rhea" id="RHEA-COMP:10748"/>
        <dbReference type="ChEBI" id="CHEBI:83833"/>
        <dbReference type="ChEBI" id="CHEBI:83834"/>
        <dbReference type="EC" id="5.2.1.8"/>
    </reaction>
</comment>
<dbReference type="GO" id="GO:0003755">
    <property type="term" value="F:peptidyl-prolyl cis-trans isomerase activity"/>
    <property type="evidence" value="ECO:0007669"/>
    <property type="project" value="UniProtKB-KW"/>
</dbReference>
<dbReference type="InterPro" id="IPR042282">
    <property type="entry name" value="FKBP6/shu"/>
</dbReference>
<evidence type="ECO:0000256" key="4">
    <source>
        <dbReference type="PROSITE-ProRule" id="PRU00277"/>
    </source>
</evidence>
<name>A0AAV4A2G9_9GAST</name>
<keyword evidence="2" id="KW-0677">Repeat</keyword>
<keyword evidence="4 6" id="KW-0413">Isomerase</keyword>
<dbReference type="GO" id="GO:0005737">
    <property type="term" value="C:cytoplasm"/>
    <property type="evidence" value="ECO:0007669"/>
    <property type="project" value="TreeGrafter"/>
</dbReference>
<evidence type="ECO:0000313" key="7">
    <source>
        <dbReference type="Proteomes" id="UP000735302"/>
    </source>
</evidence>
<sequence>MRKHEVSRFLIQPEYAYGEHGCPPRIPPNAILIFDVEVMHFVEQEGVDDYYSLTPEERKAKLKYSDIEKVVKAENNVSHYLCVHILIFIGLALSL</sequence>
<comment type="caution">
    <text evidence="6">The sequence shown here is derived from an EMBL/GenBank/DDBJ whole genome shotgun (WGS) entry which is preliminary data.</text>
</comment>
<dbReference type="EC" id="5.2.1.8" evidence="4"/>
<dbReference type="PANTHER" id="PTHR46674:SF1">
    <property type="entry name" value="INACTIVE PEPTIDYL-PROLYL CIS-TRANS ISOMERASE FKBP6"/>
    <property type="match status" value="1"/>
</dbReference>
<dbReference type="InterPro" id="IPR046357">
    <property type="entry name" value="PPIase_dom_sf"/>
</dbReference>
<evidence type="ECO:0000256" key="2">
    <source>
        <dbReference type="ARBA" id="ARBA00022737"/>
    </source>
</evidence>
<comment type="similarity">
    <text evidence="1">Belongs to the FKBP6 family.</text>
</comment>